<dbReference type="EMBL" id="GGEC01053801">
    <property type="protein sequence ID" value="MBX34285.1"/>
    <property type="molecule type" value="Transcribed_RNA"/>
</dbReference>
<sequence length="32" mass="3859">MKFVFESTFSIFFIGPRLLIFLFYEQLPLISN</sequence>
<accession>A0A2P2MVN4</accession>
<organism evidence="1">
    <name type="scientific">Rhizophora mucronata</name>
    <name type="common">Asiatic mangrove</name>
    <dbReference type="NCBI Taxonomy" id="61149"/>
    <lineage>
        <taxon>Eukaryota</taxon>
        <taxon>Viridiplantae</taxon>
        <taxon>Streptophyta</taxon>
        <taxon>Embryophyta</taxon>
        <taxon>Tracheophyta</taxon>
        <taxon>Spermatophyta</taxon>
        <taxon>Magnoliopsida</taxon>
        <taxon>eudicotyledons</taxon>
        <taxon>Gunneridae</taxon>
        <taxon>Pentapetalae</taxon>
        <taxon>rosids</taxon>
        <taxon>fabids</taxon>
        <taxon>Malpighiales</taxon>
        <taxon>Rhizophoraceae</taxon>
        <taxon>Rhizophora</taxon>
    </lineage>
</organism>
<proteinExistence type="predicted"/>
<reference evidence="1" key="1">
    <citation type="submission" date="2018-02" db="EMBL/GenBank/DDBJ databases">
        <title>Rhizophora mucronata_Transcriptome.</title>
        <authorList>
            <person name="Meera S.P."/>
            <person name="Sreeshan A."/>
            <person name="Augustine A."/>
        </authorList>
    </citation>
    <scope>NUCLEOTIDE SEQUENCE</scope>
    <source>
        <tissue evidence="1">Leaf</tissue>
    </source>
</reference>
<protein>
    <submittedName>
        <fullName evidence="1">Uncharacterized protein</fullName>
    </submittedName>
</protein>
<evidence type="ECO:0000313" key="1">
    <source>
        <dbReference type="EMBL" id="MBX34285.1"/>
    </source>
</evidence>
<name>A0A2P2MVN4_RHIMU</name>
<dbReference type="AlphaFoldDB" id="A0A2P2MVN4"/>